<protein>
    <submittedName>
        <fullName evidence="5">Beta-ketoacyl-[acyl-carrier-protein] synthase family protein</fullName>
    </submittedName>
</protein>
<keyword evidence="6" id="KW-1185">Reference proteome</keyword>
<dbReference type="PANTHER" id="PTHR11712:SF347">
    <property type="entry name" value="BETA KETOACYL-ACYL CARRIER PROTEIN SYNTHASE"/>
    <property type="match status" value="1"/>
</dbReference>
<dbReference type="Proteomes" id="UP000642284">
    <property type="component" value="Unassembled WGS sequence"/>
</dbReference>
<dbReference type="InterPro" id="IPR000794">
    <property type="entry name" value="Beta-ketoacyl_synthase"/>
</dbReference>
<dbReference type="Pfam" id="PF02801">
    <property type="entry name" value="Ketoacyl-synt_C"/>
    <property type="match status" value="1"/>
</dbReference>
<dbReference type="Gene3D" id="3.40.47.10">
    <property type="match status" value="1"/>
</dbReference>
<gene>
    <name evidence="5" type="ORF">H9Y04_10290</name>
</gene>
<evidence type="ECO:0000313" key="5">
    <source>
        <dbReference type="EMBL" id="MBC9712957.1"/>
    </source>
</evidence>
<comment type="caution">
    <text evidence="5">The sequence shown here is derived from an EMBL/GenBank/DDBJ whole genome shotgun (WGS) entry which is preliminary data.</text>
</comment>
<dbReference type="InterPro" id="IPR014031">
    <property type="entry name" value="Ketoacyl_synth_C"/>
</dbReference>
<dbReference type="InterPro" id="IPR020841">
    <property type="entry name" value="PKS_Beta-ketoAc_synthase_dom"/>
</dbReference>
<dbReference type="Pfam" id="PF00109">
    <property type="entry name" value="ketoacyl-synt"/>
    <property type="match status" value="1"/>
</dbReference>
<accession>A0ABR7SBV2</accession>
<proteinExistence type="inferred from homology"/>
<evidence type="ECO:0000256" key="3">
    <source>
        <dbReference type="RuleBase" id="RU003694"/>
    </source>
</evidence>
<dbReference type="CDD" id="cd00834">
    <property type="entry name" value="KAS_I_II"/>
    <property type="match status" value="1"/>
</dbReference>
<dbReference type="SMART" id="SM00825">
    <property type="entry name" value="PKS_KS"/>
    <property type="match status" value="1"/>
</dbReference>
<dbReference type="SUPFAM" id="SSF53901">
    <property type="entry name" value="Thiolase-like"/>
    <property type="match status" value="2"/>
</dbReference>
<dbReference type="InterPro" id="IPR014030">
    <property type="entry name" value="Ketoacyl_synth_N"/>
</dbReference>
<evidence type="ECO:0000256" key="2">
    <source>
        <dbReference type="ARBA" id="ARBA00022679"/>
    </source>
</evidence>
<keyword evidence="2 3" id="KW-0808">Transferase</keyword>
<dbReference type="EMBL" id="JACTVJ010000005">
    <property type="protein sequence ID" value="MBC9712957.1"/>
    <property type="molecule type" value="Genomic_DNA"/>
</dbReference>
<comment type="similarity">
    <text evidence="1 3">Belongs to the thiolase-like superfamily. Beta-ketoacyl-ACP synthases family.</text>
</comment>
<organism evidence="5 6">
    <name type="scientific">Streptomyces polyasparticus</name>
    <dbReference type="NCBI Taxonomy" id="2767826"/>
    <lineage>
        <taxon>Bacteria</taxon>
        <taxon>Bacillati</taxon>
        <taxon>Actinomycetota</taxon>
        <taxon>Actinomycetes</taxon>
        <taxon>Kitasatosporales</taxon>
        <taxon>Streptomycetaceae</taxon>
        <taxon>Streptomyces</taxon>
    </lineage>
</organism>
<evidence type="ECO:0000313" key="6">
    <source>
        <dbReference type="Proteomes" id="UP000642284"/>
    </source>
</evidence>
<feature type="domain" description="Ketosynthase family 3 (KS3)" evidence="4">
    <location>
        <begin position="1"/>
        <end position="305"/>
    </location>
</feature>
<evidence type="ECO:0000259" key="4">
    <source>
        <dbReference type="PROSITE" id="PS52004"/>
    </source>
</evidence>
<reference evidence="5 6" key="1">
    <citation type="submission" date="2020-08" db="EMBL/GenBank/DDBJ databases">
        <title>Genemic of Streptomyces polyaspartic.</title>
        <authorList>
            <person name="Liu W."/>
        </authorList>
    </citation>
    <scope>NUCLEOTIDE SEQUENCE [LARGE SCALE GENOMIC DNA]</scope>
    <source>
        <strain evidence="5 6">TRM66268-LWL</strain>
    </source>
</reference>
<sequence length="309" mass="31735">MVCGTGGGGAEIWEEQAAVLRRRAAVDRMTWPKALPYAAAALIARLTGRQGPCLTVSTACASRTTAIGEGARLIREGICDTVLAGAAEAPVTALSLAGFSRMGSLSTRNEAPALASRPFDADRDGYVIGEGAAFLHLERWDLAAARGAPVLAEISGYAQTCDAHHITAPRPDGSVAADCIRRALADSGHAPHEIGHVNCHCTATELNDPMEARALRAVFDGRPPPVTAPKSVLGHLLGAAEAAEAVVAVLAAHHGLVPPVANRDRTAPDGPLDVVAGAPRPLGRLPVVSTSFGFGGHNACPVVTPSTTE</sequence>
<dbReference type="PROSITE" id="PS52004">
    <property type="entry name" value="KS3_2"/>
    <property type="match status" value="1"/>
</dbReference>
<name>A0ABR7SBV2_9ACTN</name>
<dbReference type="PANTHER" id="PTHR11712">
    <property type="entry name" value="POLYKETIDE SYNTHASE-RELATED"/>
    <property type="match status" value="1"/>
</dbReference>
<dbReference type="InterPro" id="IPR016039">
    <property type="entry name" value="Thiolase-like"/>
</dbReference>
<evidence type="ECO:0000256" key="1">
    <source>
        <dbReference type="ARBA" id="ARBA00008467"/>
    </source>
</evidence>